<dbReference type="PANTHER" id="PTHR47679:SF1">
    <property type="entry name" value="PROTEIN TORNADO 1"/>
    <property type="match status" value="1"/>
</dbReference>
<dbReference type="Gene3D" id="3.80.10.10">
    <property type="entry name" value="Ribonuclease Inhibitor"/>
    <property type="match status" value="1"/>
</dbReference>
<reference evidence="3" key="1">
    <citation type="journal article" date="2020" name="Curr. Biol.">
        <title>Chromatin organization in early land plants reveals an ancestral association between H3K27me3, transposons, and constitutive heterochromatin.</title>
        <authorList>
            <person name="Montgomery S.A."/>
            <person name="Tanizawa Y."/>
            <person name="Galik B."/>
            <person name="Wang N."/>
            <person name="Ito T."/>
            <person name="Mochizuki T."/>
            <person name="Akimcheva S."/>
            <person name="Bowman J.L."/>
            <person name="Cognat V."/>
            <person name="Marechal-Drouard L."/>
            <person name="Ekker H."/>
            <person name="Hong S.F."/>
            <person name="Kohchi T."/>
            <person name="Lin S.S."/>
            <person name="Liu L.D."/>
            <person name="Nakamura Y."/>
            <person name="Valeeva L.R."/>
            <person name="Shakirov E.V."/>
            <person name="Shippen D.E."/>
            <person name="Wei W.L."/>
            <person name="Yagura M."/>
            <person name="Yamaoka S."/>
            <person name="Yamato K.T."/>
            <person name="Liu C."/>
            <person name="Berger F."/>
        </authorList>
    </citation>
    <scope>NUCLEOTIDE SEQUENCE [LARGE SCALE GENOMIC DNA]</scope>
    <source>
        <strain evidence="3">Tak-1</strain>
    </source>
</reference>
<protein>
    <submittedName>
        <fullName evidence="2">Uncharacterized protein</fullName>
    </submittedName>
</protein>
<evidence type="ECO:0000313" key="2">
    <source>
        <dbReference type="EMBL" id="BBN06834.1"/>
    </source>
</evidence>
<dbReference type="SUPFAM" id="SSF52047">
    <property type="entry name" value="RNI-like"/>
    <property type="match status" value="1"/>
</dbReference>
<dbReference type="EMBL" id="AP019868">
    <property type="protein sequence ID" value="BBN06834.1"/>
    <property type="molecule type" value="Genomic_DNA"/>
</dbReference>
<feature type="compositionally biased region" description="Low complexity" evidence="1">
    <location>
        <begin position="149"/>
        <end position="161"/>
    </location>
</feature>
<name>A0AAF6B4A0_MARPO</name>
<feature type="region of interest" description="Disordered" evidence="1">
    <location>
        <begin position="93"/>
        <end position="172"/>
    </location>
</feature>
<dbReference type="Proteomes" id="UP001162541">
    <property type="component" value="Chromosome 3"/>
</dbReference>
<organism evidence="2 3">
    <name type="scientific">Marchantia polymorpha subsp. ruderalis</name>
    <dbReference type="NCBI Taxonomy" id="1480154"/>
    <lineage>
        <taxon>Eukaryota</taxon>
        <taxon>Viridiplantae</taxon>
        <taxon>Streptophyta</taxon>
        <taxon>Embryophyta</taxon>
        <taxon>Marchantiophyta</taxon>
        <taxon>Marchantiopsida</taxon>
        <taxon>Marchantiidae</taxon>
        <taxon>Marchantiales</taxon>
        <taxon>Marchantiaceae</taxon>
        <taxon>Marchantia</taxon>
    </lineage>
</organism>
<dbReference type="InterPro" id="IPR032675">
    <property type="entry name" value="LRR_dom_sf"/>
</dbReference>
<evidence type="ECO:0000313" key="3">
    <source>
        <dbReference type="Proteomes" id="UP001162541"/>
    </source>
</evidence>
<dbReference type="PANTHER" id="PTHR47679">
    <property type="entry name" value="PROTEIN TORNADO 1"/>
    <property type="match status" value="1"/>
</dbReference>
<gene>
    <name evidence="2" type="ORF">Mp_3g24280</name>
</gene>
<accession>A0AAF6B4A0</accession>
<dbReference type="AlphaFoldDB" id="A0AAF6B4A0"/>
<evidence type="ECO:0000256" key="1">
    <source>
        <dbReference type="SAM" id="MobiDB-lite"/>
    </source>
</evidence>
<proteinExistence type="predicted"/>
<feature type="compositionally biased region" description="Basic and acidic residues" evidence="1">
    <location>
        <begin position="137"/>
        <end position="148"/>
    </location>
</feature>
<sequence length="849" mass="94847">MESASASIVIDVAELATEGMDSADEESELRSAVQDLIQRLERIELRSAGLERPERMEEIMGARCYSSVRVEERVESAGASIVIDVAELATGGMDSAHEEPEGSSRYWSAGSSLRGMDSAHEEPEGSSRYWSAGSSFRRMDSAHEEPEGSSRYWSAGSSSGGMDSAHEEPEGSSRYSAVQDIIGCLEGKGKPITELPCLSRQEFRDFFPDRASISTISGWRSKVRREVLESIGSCNTFLYLDVDNIFGGDISRLEAKEWKVLLRGFSCSTVLRAIRVEGLRWKSIAEVESLCLQLGGILRTSSVTDLTIGNCRLSARCFLNLASGLKGNYESKLESLELRNAWKDSSAVKHMSDMINSATRLETLEIGGSPDDRMYDMDEEAARILSRALIQSSSLKKLVLREVEGETSAFLLKALHGDGGNRSIQCLYLISVFGLGDSLRELLTSNPYLKEVKLATIHMRPEEWRRLGQAIRENATARSIRVFHLMHHKDHLKGVEALARAASSDVMYPKVELKIRVDHYDALVSALNFVGNVLRGNITSLESLILFFNCSCPPGSNPNGMGSILPMDENLRDTSVLKRLRLFVQEKDTLKVVWKCLLECLRDNTSVTQLDLSDSELDEEAFTDLMELLQVNLTLQKIDVSLTSWETDGKAAQVQGALEQNQKRAQLLQQARPPRLTYVTNNVGTFLKMSAGLHSGRMVRLHMMCESLTGFHLVKDQKGLKICFVGENNSRIRNTVEFSCKVMYYALKSVLDKTLSLGLVIPDWEDLISDIVKLDGLSDLREVLKGGDSRELREVRLRIEQTLEPHFKDRYSFFFKLYKVKYVGLELGGHAWVCEKCMREGLRSGILTC</sequence>